<dbReference type="AlphaFoldDB" id="M5RFL0"/>
<proteinExistence type="predicted"/>
<name>M5RFL0_9BACT</name>
<accession>M5RFL0</accession>
<evidence type="ECO:0000313" key="2">
    <source>
        <dbReference type="Proteomes" id="UP000011991"/>
    </source>
</evidence>
<organism evidence="1 2">
    <name type="scientific">Rhodopirellula maiorica SM1</name>
    <dbReference type="NCBI Taxonomy" id="1265738"/>
    <lineage>
        <taxon>Bacteria</taxon>
        <taxon>Pseudomonadati</taxon>
        <taxon>Planctomycetota</taxon>
        <taxon>Planctomycetia</taxon>
        <taxon>Pirellulales</taxon>
        <taxon>Pirellulaceae</taxon>
        <taxon>Novipirellula</taxon>
    </lineage>
</organism>
<protein>
    <submittedName>
        <fullName evidence="1">Uncharacterized protein</fullName>
    </submittedName>
</protein>
<comment type="caution">
    <text evidence="1">The sequence shown here is derived from an EMBL/GenBank/DDBJ whole genome shotgun (WGS) entry which is preliminary data.</text>
</comment>
<evidence type="ECO:0000313" key="1">
    <source>
        <dbReference type="EMBL" id="EMI18155.1"/>
    </source>
</evidence>
<sequence>MVAVGWILTTATVRMTLTCFLGHDRARNSAGSVSQLVCSGKNRQKRR</sequence>
<dbReference type="Proteomes" id="UP000011991">
    <property type="component" value="Unassembled WGS sequence"/>
</dbReference>
<gene>
    <name evidence="1" type="ORF">RMSM_04905</name>
</gene>
<reference evidence="1 2" key="1">
    <citation type="journal article" date="2013" name="Mar. Genomics">
        <title>Expression of sulfatases in Rhodopirellula baltica and the diversity of sulfatases in the genus Rhodopirellula.</title>
        <authorList>
            <person name="Wegner C.E."/>
            <person name="Richter-Heitmann T."/>
            <person name="Klindworth A."/>
            <person name="Klockow C."/>
            <person name="Richter M."/>
            <person name="Achstetter T."/>
            <person name="Glockner F.O."/>
            <person name="Harder J."/>
        </authorList>
    </citation>
    <scope>NUCLEOTIDE SEQUENCE [LARGE SCALE GENOMIC DNA]</scope>
    <source>
        <strain evidence="1 2">SM1</strain>
    </source>
</reference>
<keyword evidence="2" id="KW-1185">Reference proteome</keyword>
<dbReference type="EMBL" id="ANOG01000699">
    <property type="protein sequence ID" value="EMI18155.1"/>
    <property type="molecule type" value="Genomic_DNA"/>
</dbReference>